<dbReference type="AlphaFoldDB" id="A0A140NNJ3"/>
<protein>
    <recommendedName>
        <fullName evidence="1">PRD domain-containing protein</fullName>
    </recommendedName>
</protein>
<proteinExistence type="predicted"/>
<sequence length="112" mass="12534">MSESVVVFKMSEDNLDIDEVTQELLVIISGWLQQEDCYTTDVQQQMLESHLRAMVARAKTGEALPEVDISLFDEISAHSIALSQRVVDALPGLAPEETFLLSVHFEVIRSND</sequence>
<dbReference type="RefSeq" id="WP_004925351.1">
    <property type="nucleotide sequence ID" value="NC_017731.1"/>
</dbReference>
<dbReference type="OrthoDB" id="8589790at2"/>
<dbReference type="EMBL" id="CP003488">
    <property type="protein sequence ID" value="AFH94685.1"/>
    <property type="molecule type" value="Genomic_DNA"/>
</dbReference>
<dbReference type="SUPFAM" id="SSF63520">
    <property type="entry name" value="PTS-regulatory domain, PRD"/>
    <property type="match status" value="1"/>
</dbReference>
<dbReference type="GeneID" id="93520596"/>
<organism evidence="2 3">
    <name type="scientific">Providencia stuartii (strain MRSN 2154)</name>
    <dbReference type="NCBI Taxonomy" id="1157951"/>
    <lineage>
        <taxon>Bacteria</taxon>
        <taxon>Pseudomonadati</taxon>
        <taxon>Pseudomonadota</taxon>
        <taxon>Gammaproteobacteria</taxon>
        <taxon>Enterobacterales</taxon>
        <taxon>Morganellaceae</taxon>
        <taxon>Providencia</taxon>
    </lineage>
</organism>
<dbReference type="PATRIC" id="fig|1157951.4.peg.2871"/>
<evidence type="ECO:0000313" key="3">
    <source>
        <dbReference type="Proteomes" id="UP000005012"/>
    </source>
</evidence>
<dbReference type="InterPro" id="IPR020044">
    <property type="entry name" value="PRD_EF0829/AHA3910"/>
</dbReference>
<dbReference type="InterPro" id="IPR011608">
    <property type="entry name" value="PRD"/>
</dbReference>
<name>A0A140NNJ3_PROSM</name>
<dbReference type="PROSITE" id="PS51372">
    <property type="entry name" value="PRD_2"/>
    <property type="match status" value="1"/>
</dbReference>
<dbReference type="HOGENOM" id="CLU_145335_0_0_6"/>
<dbReference type="Proteomes" id="UP000005012">
    <property type="component" value="Chromosome"/>
</dbReference>
<accession>A0A140NNJ3</accession>
<gene>
    <name evidence="2" type="ordered locus">S70_14265</name>
</gene>
<feature type="domain" description="PRD" evidence="1">
    <location>
        <begin position="12"/>
        <end position="112"/>
    </location>
</feature>
<evidence type="ECO:0000259" key="1">
    <source>
        <dbReference type="PROSITE" id="PS51372"/>
    </source>
</evidence>
<evidence type="ECO:0000313" key="2">
    <source>
        <dbReference type="EMBL" id="AFH94685.1"/>
    </source>
</evidence>
<dbReference type="KEGG" id="psi:S70_14265"/>
<dbReference type="NCBIfam" id="TIGR03582">
    <property type="entry name" value="EF_0829"/>
    <property type="match status" value="1"/>
</dbReference>
<dbReference type="Gene3D" id="1.10.1790.10">
    <property type="entry name" value="PRD domain"/>
    <property type="match status" value="1"/>
</dbReference>
<reference evidence="3" key="2">
    <citation type="submission" date="2012-04" db="EMBL/GenBank/DDBJ databases">
        <title>Complete genome sequence of Providencia stuartii clinical isolate MRSN 2154.</title>
        <authorList>
            <person name="Clifford R.J."/>
            <person name="Hang J."/>
            <person name="Riley M.C."/>
            <person name="Onmus-Leone F."/>
            <person name="Kuschner R.A."/>
            <person name="Lesho E.P."/>
            <person name="Waterman P.E."/>
        </authorList>
    </citation>
    <scope>NUCLEOTIDE SEQUENCE [LARGE SCALE GENOMIC DNA]</scope>
    <source>
        <strain evidence="3">MRSN 2154</strain>
    </source>
</reference>
<dbReference type="InterPro" id="IPR036634">
    <property type="entry name" value="PRD_sf"/>
</dbReference>
<reference evidence="2 3" key="1">
    <citation type="journal article" date="2012" name="J. Bacteriol.">
        <title>Complete Genome Sequence of Providencia stuartii Clinical Isolate MRSN 2154.</title>
        <authorList>
            <person name="Clifford R.J."/>
            <person name="Hang J."/>
            <person name="Riley M.C."/>
            <person name="Onmus-Leone F."/>
            <person name="Kuschner R.A."/>
            <person name="Lesho E.P."/>
            <person name="Waterman P.E."/>
        </authorList>
    </citation>
    <scope>NUCLEOTIDE SEQUENCE [LARGE SCALE GENOMIC DNA]</scope>
    <source>
        <strain evidence="2 3">MRSN 2154</strain>
    </source>
</reference>
<dbReference type="GO" id="GO:0006355">
    <property type="term" value="P:regulation of DNA-templated transcription"/>
    <property type="evidence" value="ECO:0007669"/>
    <property type="project" value="InterPro"/>
</dbReference>